<organism evidence="1 2">
    <name type="scientific">Dispira parvispora</name>
    <dbReference type="NCBI Taxonomy" id="1520584"/>
    <lineage>
        <taxon>Eukaryota</taxon>
        <taxon>Fungi</taxon>
        <taxon>Fungi incertae sedis</taxon>
        <taxon>Zoopagomycota</taxon>
        <taxon>Kickxellomycotina</taxon>
        <taxon>Dimargaritomycetes</taxon>
        <taxon>Dimargaritales</taxon>
        <taxon>Dimargaritaceae</taxon>
        <taxon>Dispira</taxon>
    </lineage>
</organism>
<evidence type="ECO:0000313" key="2">
    <source>
        <dbReference type="Proteomes" id="UP001150925"/>
    </source>
</evidence>
<comment type="caution">
    <text evidence="1">The sequence shown here is derived from an EMBL/GenBank/DDBJ whole genome shotgun (WGS) entry which is preliminary data.</text>
</comment>
<gene>
    <name evidence="1" type="ORF">IWQ62_001639</name>
</gene>
<keyword evidence="2" id="KW-1185">Reference proteome</keyword>
<dbReference type="AlphaFoldDB" id="A0A9W8AUJ5"/>
<evidence type="ECO:0000313" key="1">
    <source>
        <dbReference type="EMBL" id="KAJ1967785.1"/>
    </source>
</evidence>
<dbReference type="EMBL" id="JANBPY010000282">
    <property type="protein sequence ID" value="KAJ1967785.1"/>
    <property type="molecule type" value="Genomic_DNA"/>
</dbReference>
<protein>
    <submittedName>
        <fullName evidence="1">Uncharacterized protein</fullName>
    </submittedName>
</protein>
<dbReference type="Proteomes" id="UP001150925">
    <property type="component" value="Unassembled WGS sequence"/>
</dbReference>
<sequence>MHPTFKVKSRKLIQSTYPPITKTVDTAKDLIDINLPDAFPGYRYELNPSSVHCATFLRLINDAFYMYRKLIESHRLSGNIIGWDDIKLRHRRAKFRSKHRQKGFPALVVVRVGSIDKLHDNINDALTNKNAIVLIHCDKNTPDSSYYTLIWHPDAPEYTLTNMMAFLIRVYDNSVIFKIPAMNNVKETSERFVKELGGITGNLCNPTKSKNHNVVWAVART</sequence>
<reference evidence="1" key="1">
    <citation type="submission" date="2022-07" db="EMBL/GenBank/DDBJ databases">
        <title>Phylogenomic reconstructions and comparative analyses of Kickxellomycotina fungi.</title>
        <authorList>
            <person name="Reynolds N.K."/>
            <person name="Stajich J.E."/>
            <person name="Barry K."/>
            <person name="Grigoriev I.V."/>
            <person name="Crous P."/>
            <person name="Smith M.E."/>
        </authorList>
    </citation>
    <scope>NUCLEOTIDE SEQUENCE</scope>
    <source>
        <strain evidence="1">RSA 1196</strain>
    </source>
</reference>
<name>A0A9W8AUJ5_9FUNG</name>
<accession>A0A9W8AUJ5</accession>
<proteinExistence type="predicted"/>
<dbReference type="OrthoDB" id="10490498at2759"/>